<dbReference type="EMBL" id="CP073720">
    <property type="protein sequence ID" value="UWP80021.1"/>
    <property type="molecule type" value="Genomic_DNA"/>
</dbReference>
<gene>
    <name evidence="9" type="ORF">Dfulv_33320</name>
</gene>
<evidence type="ECO:0000256" key="6">
    <source>
        <dbReference type="ARBA" id="ARBA00023136"/>
    </source>
</evidence>
<feature type="domain" description="ABC transmembrane type-1" evidence="8">
    <location>
        <begin position="97"/>
        <end position="293"/>
    </location>
</feature>
<dbReference type="Pfam" id="PF00528">
    <property type="entry name" value="BPD_transp_1"/>
    <property type="match status" value="1"/>
</dbReference>
<dbReference type="Pfam" id="PF19300">
    <property type="entry name" value="BPD_transp_1_N"/>
    <property type="match status" value="1"/>
</dbReference>
<name>A0ABY5VW56_9ACTN</name>
<comment type="subcellular location">
    <subcellularLocation>
        <location evidence="1 7">Cell membrane</location>
        <topology evidence="1 7">Multi-pass membrane protein</topology>
    </subcellularLocation>
</comment>
<dbReference type="SUPFAM" id="SSF161098">
    <property type="entry name" value="MetI-like"/>
    <property type="match status" value="1"/>
</dbReference>
<keyword evidence="10" id="KW-1185">Reference proteome</keyword>
<comment type="similarity">
    <text evidence="7">Belongs to the binding-protein-dependent transport system permease family.</text>
</comment>
<feature type="transmembrane region" description="Helical" evidence="7">
    <location>
        <begin position="228"/>
        <end position="254"/>
    </location>
</feature>
<evidence type="ECO:0000313" key="9">
    <source>
        <dbReference type="EMBL" id="UWP80021.1"/>
    </source>
</evidence>
<keyword evidence="4 7" id="KW-0812">Transmembrane</keyword>
<feature type="transmembrane region" description="Helical" evidence="7">
    <location>
        <begin position="274"/>
        <end position="296"/>
    </location>
</feature>
<organism evidence="9 10">
    <name type="scientific">Dactylosporangium fulvum</name>
    <dbReference type="NCBI Taxonomy" id="53359"/>
    <lineage>
        <taxon>Bacteria</taxon>
        <taxon>Bacillati</taxon>
        <taxon>Actinomycetota</taxon>
        <taxon>Actinomycetes</taxon>
        <taxon>Micromonosporales</taxon>
        <taxon>Micromonosporaceae</taxon>
        <taxon>Dactylosporangium</taxon>
    </lineage>
</organism>
<keyword evidence="2 7" id="KW-0813">Transport</keyword>
<dbReference type="Proteomes" id="UP001059617">
    <property type="component" value="Chromosome"/>
</dbReference>
<reference evidence="9" key="1">
    <citation type="submission" date="2021-04" db="EMBL/GenBank/DDBJ databases">
        <authorList>
            <person name="Hartkoorn R.C."/>
            <person name="Beaudoing E."/>
            <person name="Hot D."/>
        </authorList>
    </citation>
    <scope>NUCLEOTIDE SEQUENCE</scope>
    <source>
        <strain evidence="9">NRRL B-16292</strain>
    </source>
</reference>
<accession>A0ABY5VW56</accession>
<evidence type="ECO:0000256" key="3">
    <source>
        <dbReference type="ARBA" id="ARBA00022475"/>
    </source>
</evidence>
<evidence type="ECO:0000256" key="4">
    <source>
        <dbReference type="ARBA" id="ARBA00022692"/>
    </source>
</evidence>
<dbReference type="InterPro" id="IPR035906">
    <property type="entry name" value="MetI-like_sf"/>
</dbReference>
<evidence type="ECO:0000259" key="8">
    <source>
        <dbReference type="PROSITE" id="PS50928"/>
    </source>
</evidence>
<reference evidence="9" key="2">
    <citation type="submission" date="2022-09" db="EMBL/GenBank/DDBJ databases">
        <title>Biosynthetic gene clusters of Dactylosporangioum fulvum.</title>
        <authorList>
            <person name="Caradec T."/>
        </authorList>
    </citation>
    <scope>NUCLEOTIDE SEQUENCE</scope>
    <source>
        <strain evidence="9">NRRL B-16292</strain>
    </source>
</reference>
<evidence type="ECO:0000256" key="1">
    <source>
        <dbReference type="ARBA" id="ARBA00004651"/>
    </source>
</evidence>
<evidence type="ECO:0000256" key="2">
    <source>
        <dbReference type="ARBA" id="ARBA00022448"/>
    </source>
</evidence>
<dbReference type="RefSeq" id="WP_259857779.1">
    <property type="nucleotide sequence ID" value="NZ_BAAAST010000064.1"/>
</dbReference>
<dbReference type="PANTHER" id="PTHR43163">
    <property type="entry name" value="DIPEPTIDE TRANSPORT SYSTEM PERMEASE PROTEIN DPPB-RELATED"/>
    <property type="match status" value="1"/>
</dbReference>
<dbReference type="PROSITE" id="PS50928">
    <property type="entry name" value="ABC_TM1"/>
    <property type="match status" value="1"/>
</dbReference>
<feature type="transmembrane region" description="Helical" evidence="7">
    <location>
        <begin position="135"/>
        <end position="163"/>
    </location>
</feature>
<dbReference type="InterPro" id="IPR000515">
    <property type="entry name" value="MetI-like"/>
</dbReference>
<keyword evidence="5 7" id="KW-1133">Transmembrane helix</keyword>
<protein>
    <submittedName>
        <fullName evidence="9">ABC transporter permease</fullName>
    </submittedName>
</protein>
<proteinExistence type="inferred from homology"/>
<keyword evidence="3" id="KW-1003">Cell membrane</keyword>
<dbReference type="Gene3D" id="1.10.3720.10">
    <property type="entry name" value="MetI-like"/>
    <property type="match status" value="1"/>
</dbReference>
<dbReference type="PANTHER" id="PTHR43163:SF6">
    <property type="entry name" value="DIPEPTIDE TRANSPORT SYSTEM PERMEASE PROTEIN DPPB-RELATED"/>
    <property type="match status" value="1"/>
</dbReference>
<feature type="transmembrane region" description="Helical" evidence="7">
    <location>
        <begin position="169"/>
        <end position="189"/>
    </location>
</feature>
<dbReference type="InterPro" id="IPR045621">
    <property type="entry name" value="BPD_transp_1_N"/>
</dbReference>
<evidence type="ECO:0000256" key="7">
    <source>
        <dbReference type="RuleBase" id="RU363032"/>
    </source>
</evidence>
<sequence length="317" mass="33050">MRRLALRALGTVFVLWAVVTLTFLGTQAIPGDRAEAVLGGPGSRSTAAQLAQIRAQYGFDRPLWVRYLDELRHLAQGDLGVSYALKTPVTTLIGQTIGGTLTLAALSLAVAWVIAVAVALASTRDSRIGAALGSLLEITAVAVPHFWLGSMLILVFSVGLGWLPPISTPGVSGMVLPVLSLALPLAGFLGQLMRESFLAALDAPFTLSARARGESETRVRLVHALRHAALPAISLSGWAFGSLISGAVVVETLFSRPGLGRALLSAVLAGDSPVIIGVVLVVATVYLVLTFVTEAADRLADPRLRAASGHRAGASAW</sequence>
<dbReference type="CDD" id="cd06261">
    <property type="entry name" value="TM_PBP2"/>
    <property type="match status" value="1"/>
</dbReference>
<evidence type="ECO:0000256" key="5">
    <source>
        <dbReference type="ARBA" id="ARBA00022989"/>
    </source>
</evidence>
<keyword evidence="6 7" id="KW-0472">Membrane</keyword>
<feature type="transmembrane region" description="Helical" evidence="7">
    <location>
        <begin position="101"/>
        <end position="123"/>
    </location>
</feature>
<evidence type="ECO:0000313" key="10">
    <source>
        <dbReference type="Proteomes" id="UP001059617"/>
    </source>
</evidence>